<dbReference type="Proteomes" id="UP001604277">
    <property type="component" value="Unassembled WGS sequence"/>
</dbReference>
<comment type="caution">
    <text evidence="1">The sequence shown here is derived from an EMBL/GenBank/DDBJ whole genome shotgun (WGS) entry which is preliminary data.</text>
</comment>
<sequence length="130" mass="14462">MAVGLRNAVEGIPCTAAEFPTEDKVTEKVVDSKFGEEVKISQFFNPDYFLDPQDLCPYNFGGGKSRIILQLVHRFPSSDCTLLRTRSRPQSDYSIPNKIQPQVPTKIQTPTLPLEANLMLIVPPVELCPG</sequence>
<name>A0ABD1WZ16_9LAMI</name>
<evidence type="ECO:0000313" key="1">
    <source>
        <dbReference type="EMBL" id="KAL2554826.1"/>
    </source>
</evidence>
<gene>
    <name evidence="1" type="ORF">Fot_08445</name>
</gene>
<reference evidence="2" key="1">
    <citation type="submission" date="2024-07" db="EMBL/GenBank/DDBJ databases">
        <title>Two chromosome-level genome assemblies of Korean endemic species Abeliophyllum distichum and Forsythia ovata (Oleaceae).</title>
        <authorList>
            <person name="Jang H."/>
        </authorList>
    </citation>
    <scope>NUCLEOTIDE SEQUENCE [LARGE SCALE GENOMIC DNA]</scope>
</reference>
<dbReference type="AlphaFoldDB" id="A0ABD1WZ16"/>
<protein>
    <submittedName>
        <fullName evidence="1">Uncharacterized protein</fullName>
    </submittedName>
</protein>
<accession>A0ABD1WZ16</accession>
<organism evidence="1 2">
    <name type="scientific">Forsythia ovata</name>
    <dbReference type="NCBI Taxonomy" id="205694"/>
    <lineage>
        <taxon>Eukaryota</taxon>
        <taxon>Viridiplantae</taxon>
        <taxon>Streptophyta</taxon>
        <taxon>Embryophyta</taxon>
        <taxon>Tracheophyta</taxon>
        <taxon>Spermatophyta</taxon>
        <taxon>Magnoliopsida</taxon>
        <taxon>eudicotyledons</taxon>
        <taxon>Gunneridae</taxon>
        <taxon>Pentapetalae</taxon>
        <taxon>asterids</taxon>
        <taxon>lamiids</taxon>
        <taxon>Lamiales</taxon>
        <taxon>Oleaceae</taxon>
        <taxon>Forsythieae</taxon>
        <taxon>Forsythia</taxon>
    </lineage>
</organism>
<dbReference type="EMBL" id="JBFOLJ010000002">
    <property type="protein sequence ID" value="KAL2554826.1"/>
    <property type="molecule type" value="Genomic_DNA"/>
</dbReference>
<proteinExistence type="predicted"/>
<keyword evidence="2" id="KW-1185">Reference proteome</keyword>
<evidence type="ECO:0000313" key="2">
    <source>
        <dbReference type="Proteomes" id="UP001604277"/>
    </source>
</evidence>